<evidence type="ECO:0000259" key="2">
    <source>
        <dbReference type="Pfam" id="PF17800"/>
    </source>
</evidence>
<feature type="region of interest" description="Disordered" evidence="1">
    <location>
        <begin position="327"/>
        <end position="376"/>
    </location>
</feature>
<feature type="region of interest" description="Disordered" evidence="1">
    <location>
        <begin position="112"/>
        <end position="133"/>
    </location>
</feature>
<feature type="domain" description="Nucleoplasmin-like" evidence="2">
    <location>
        <begin position="6"/>
        <end position="94"/>
    </location>
</feature>
<feature type="compositionally biased region" description="Basic residues" evidence="1">
    <location>
        <begin position="335"/>
        <end position="345"/>
    </location>
</feature>
<name>A0A8H6I598_9AGAR</name>
<protein>
    <recommendedName>
        <fullName evidence="2">Nucleoplasmin-like domain-containing protein</fullName>
    </recommendedName>
</protein>
<proteinExistence type="predicted"/>
<gene>
    <name evidence="3" type="ORF">DFP72DRAFT_844792</name>
</gene>
<comment type="caution">
    <text evidence="3">The sequence shown here is derived from an EMBL/GenBank/DDBJ whole genome shotgun (WGS) entry which is preliminary data.</text>
</comment>
<feature type="region of interest" description="Disordered" evidence="1">
    <location>
        <begin position="148"/>
        <end position="168"/>
    </location>
</feature>
<dbReference type="Proteomes" id="UP000521943">
    <property type="component" value="Unassembled WGS sequence"/>
</dbReference>
<organism evidence="3 4">
    <name type="scientific">Ephemerocybe angulata</name>
    <dbReference type="NCBI Taxonomy" id="980116"/>
    <lineage>
        <taxon>Eukaryota</taxon>
        <taxon>Fungi</taxon>
        <taxon>Dikarya</taxon>
        <taxon>Basidiomycota</taxon>
        <taxon>Agaricomycotina</taxon>
        <taxon>Agaricomycetes</taxon>
        <taxon>Agaricomycetidae</taxon>
        <taxon>Agaricales</taxon>
        <taxon>Agaricineae</taxon>
        <taxon>Psathyrellaceae</taxon>
        <taxon>Ephemerocybe</taxon>
    </lineage>
</organism>
<reference evidence="3 4" key="1">
    <citation type="submission" date="2020-07" db="EMBL/GenBank/DDBJ databases">
        <title>Comparative genomics of pyrophilous fungi reveals a link between fire events and developmental genes.</title>
        <authorList>
            <consortium name="DOE Joint Genome Institute"/>
            <person name="Steindorff A.S."/>
            <person name="Carver A."/>
            <person name="Calhoun S."/>
            <person name="Stillman K."/>
            <person name="Liu H."/>
            <person name="Lipzen A."/>
            <person name="Pangilinan J."/>
            <person name="Labutti K."/>
            <person name="Bruns T.D."/>
            <person name="Grigoriev I.V."/>
        </authorList>
    </citation>
    <scope>NUCLEOTIDE SEQUENCE [LARGE SCALE GENOMIC DNA]</scope>
    <source>
        <strain evidence="3 4">CBS 144469</strain>
    </source>
</reference>
<feature type="compositionally biased region" description="Polar residues" evidence="1">
    <location>
        <begin position="153"/>
        <end position="162"/>
    </location>
</feature>
<evidence type="ECO:0000313" key="3">
    <source>
        <dbReference type="EMBL" id="KAF6759026.1"/>
    </source>
</evidence>
<dbReference type="AlphaFoldDB" id="A0A8H6I598"/>
<dbReference type="Pfam" id="PF17800">
    <property type="entry name" value="NPL"/>
    <property type="match status" value="1"/>
</dbReference>
<keyword evidence="4" id="KW-1185">Reference proteome</keyword>
<evidence type="ECO:0000313" key="4">
    <source>
        <dbReference type="Proteomes" id="UP000521943"/>
    </source>
</evidence>
<sequence length="376" mass="38591">MSGRTWLVSIPAKKGFAIAPLRKIYVQGACLGAALQLPSGRSCLEFTEGEGMAHYVASLTKNQCEQVALELVLNPGIQYRFFARGDFPIDLIGHQFFAEEGTKEGIPSIEAVSGKGTASTPARVTHGSTKADASVTAVEAPAVDLPPAIVPKNKQSAPTRSTRASKKKVIPAAEADAVSGSCEVPSADVTSPPLAVASKGKTTRARSTRGSKTNVVLATEVDAVSGSCEVPPRDVTSVPLAVASKGKTTRARSTRGSKTNVVLATEVDAVSGSCEASPPDVTPAPPAVALKGRSAGARSSKNKAISMAEVDIDSGSPEVLVDVTAVPLAPAVAPKGRKSRSRQQTKKADAPTTGDDAATDTLSTSNSGAKEEPLLL</sequence>
<feature type="compositionally biased region" description="Low complexity" evidence="1">
    <location>
        <begin position="350"/>
        <end position="361"/>
    </location>
</feature>
<accession>A0A8H6I598</accession>
<feature type="compositionally biased region" description="Polar residues" evidence="1">
    <location>
        <begin position="116"/>
        <end position="128"/>
    </location>
</feature>
<evidence type="ECO:0000256" key="1">
    <source>
        <dbReference type="SAM" id="MobiDB-lite"/>
    </source>
</evidence>
<dbReference type="InterPro" id="IPR041232">
    <property type="entry name" value="NPL"/>
</dbReference>
<dbReference type="EMBL" id="JACGCI010000017">
    <property type="protein sequence ID" value="KAF6759026.1"/>
    <property type="molecule type" value="Genomic_DNA"/>
</dbReference>